<comment type="subcellular location">
    <subcellularLocation>
        <location evidence="1">Membrane</location>
        <topology evidence="1">Multi-pass membrane protein</topology>
    </subcellularLocation>
</comment>
<dbReference type="GO" id="GO:0055064">
    <property type="term" value="P:chloride ion homeostasis"/>
    <property type="evidence" value="ECO:0007669"/>
    <property type="project" value="TreeGrafter"/>
</dbReference>
<evidence type="ECO:0000256" key="2">
    <source>
        <dbReference type="ARBA" id="ARBA00010593"/>
    </source>
</evidence>
<dbReference type="PANTHER" id="PTHR11827:SF103">
    <property type="entry name" value="SODIUM CHLORIDE COTRANSPORTER 69, ISOFORM E"/>
    <property type="match status" value="1"/>
</dbReference>
<feature type="transmembrane region" description="Helical" evidence="16">
    <location>
        <begin position="358"/>
        <end position="379"/>
    </location>
</feature>
<accession>A0A9Q0RLN9</accession>
<keyword evidence="4" id="KW-0633">Potassium transport</keyword>
<dbReference type="PANTHER" id="PTHR11827">
    <property type="entry name" value="SOLUTE CARRIER FAMILY 12, CATION COTRANSPORTERS"/>
    <property type="match status" value="1"/>
</dbReference>
<dbReference type="InterPro" id="IPR018491">
    <property type="entry name" value="SLC12_C"/>
</dbReference>
<feature type="domain" description="Amino acid permease/ SLC12A" evidence="17">
    <location>
        <begin position="237"/>
        <end position="739"/>
    </location>
</feature>
<evidence type="ECO:0000256" key="8">
    <source>
        <dbReference type="ARBA" id="ARBA00022989"/>
    </source>
</evidence>
<feature type="transmembrane region" description="Helical" evidence="16">
    <location>
        <begin position="602"/>
        <end position="622"/>
    </location>
</feature>
<evidence type="ECO:0000256" key="13">
    <source>
        <dbReference type="ARBA" id="ARBA00023201"/>
    </source>
</evidence>
<keyword evidence="9" id="KW-0915">Sodium</keyword>
<dbReference type="GO" id="GO:1990573">
    <property type="term" value="P:potassium ion import across plasma membrane"/>
    <property type="evidence" value="ECO:0007669"/>
    <property type="project" value="TreeGrafter"/>
</dbReference>
<feature type="transmembrane region" description="Helical" evidence="16">
    <location>
        <begin position="437"/>
        <end position="459"/>
    </location>
</feature>
<dbReference type="Proteomes" id="UP001142055">
    <property type="component" value="Chromosome 2"/>
</dbReference>
<feature type="transmembrane region" description="Helical" evidence="16">
    <location>
        <begin position="311"/>
        <end position="332"/>
    </location>
</feature>
<protein>
    <submittedName>
        <fullName evidence="19">Uncharacterized protein</fullName>
    </submittedName>
</protein>
<evidence type="ECO:0000256" key="6">
    <source>
        <dbReference type="ARBA" id="ARBA00022847"/>
    </source>
</evidence>
<keyword evidence="20" id="KW-1185">Reference proteome</keyword>
<evidence type="ECO:0000313" key="20">
    <source>
        <dbReference type="Proteomes" id="UP001142055"/>
    </source>
</evidence>
<dbReference type="AlphaFoldDB" id="A0A9Q0RLN9"/>
<evidence type="ECO:0000256" key="3">
    <source>
        <dbReference type="ARBA" id="ARBA00022448"/>
    </source>
</evidence>
<dbReference type="Gene3D" id="1.20.1740.10">
    <property type="entry name" value="Amino acid/polyamine transporter I"/>
    <property type="match status" value="1"/>
</dbReference>
<evidence type="ECO:0000259" key="17">
    <source>
        <dbReference type="Pfam" id="PF00324"/>
    </source>
</evidence>
<evidence type="ECO:0000256" key="15">
    <source>
        <dbReference type="SAM" id="MobiDB-lite"/>
    </source>
</evidence>
<feature type="transmembrane region" description="Helical" evidence="16">
    <location>
        <begin position="238"/>
        <end position="257"/>
    </location>
</feature>
<dbReference type="NCBIfam" id="TIGR00930">
    <property type="entry name" value="2a30"/>
    <property type="match status" value="1"/>
</dbReference>
<evidence type="ECO:0000256" key="16">
    <source>
        <dbReference type="SAM" id="Phobius"/>
    </source>
</evidence>
<keyword evidence="14" id="KW-0868">Chloride</keyword>
<evidence type="ECO:0000256" key="12">
    <source>
        <dbReference type="ARBA" id="ARBA00023180"/>
    </source>
</evidence>
<evidence type="ECO:0000256" key="5">
    <source>
        <dbReference type="ARBA" id="ARBA00022692"/>
    </source>
</evidence>
<dbReference type="InterPro" id="IPR004841">
    <property type="entry name" value="AA-permease/SLC12A_dom"/>
</dbReference>
<evidence type="ECO:0000256" key="14">
    <source>
        <dbReference type="ARBA" id="ARBA00023214"/>
    </source>
</evidence>
<keyword evidence="3" id="KW-0813">Transport</keyword>
<keyword evidence="6" id="KW-0769">Symport</keyword>
<evidence type="ECO:0000256" key="10">
    <source>
        <dbReference type="ARBA" id="ARBA00023065"/>
    </source>
</evidence>
<evidence type="ECO:0000256" key="4">
    <source>
        <dbReference type="ARBA" id="ARBA00022538"/>
    </source>
</evidence>
<keyword evidence="5 16" id="KW-0812">Transmembrane</keyword>
<comment type="similarity">
    <text evidence="2">Belongs to the SLC12A transporter family.</text>
</comment>
<feature type="domain" description="SLC12A transporter C-terminal" evidence="18">
    <location>
        <begin position="914"/>
        <end position="1120"/>
    </location>
</feature>
<feature type="transmembrane region" description="Helical" evidence="16">
    <location>
        <begin position="471"/>
        <end position="492"/>
    </location>
</feature>
<sequence>MSTTKDNLATTPLPEEEESKPLLTEKPDNSIITSSGKKINGNSRSPNKSSLIKSSLHHRSADNQLDNNGIGDGSKQVLFRTGSHQTGPLSVHYQTKDDDSNNIKMTTFKEDDGSPKDANGHRFQVAKVNSNPGDEDSSDDRNSDSEADNDSLRANIYATAGYDTRNLKSFKHYTREALPRVDNYRNMTSIHGYAERPTLDELHGVQTTIQHDSKKGTILPKEPIDTSKQTKFGWIEGVLIRCLLNIWGVILFIRLSWVAAQAGILYGTITVLLSSVATVITTLSMSAICTNGEVKGGGTYYMISRSLGPEFGGAIGIIFSLANAVAIAMYAVGFSETVRDMMYLMWGYVIFDGGMNDVRLISCITVIILLGIVFVGTAWESKTQMVLLAILLIAMANFMFGSIFTPPAEKMAKGYIGYSSTLFWENMKPAYRDGMDFISVFAIYFPACTGILAGANISGDLRDPSVAIPKGTLWSIIITTITYVGFLIMVAASNLRDANGIVELVANKTVTPAVLDTIRNCNLAPDKKCHFGSMNFFQVIEMMSWFGPMIYAGIYAASLSSALASLVSAPKVFQALCQDKLLPGIEYFGKGFGINNEPKRGYVLAFLIAIGCCLIGELNAIAPIISNFFLAAYTLINYACFHSTLVKSPGFRPAFKYYNSWSSLLGAIFCLLVMFLMSWFSALLTFLIVLGLYVWIQQRKPDVNWGSSAQASNYRSAIQSVYRLNLVPEHVKTYRPQILLLSGSPGTHSSFVDLAYLITKSSGMLLCGNIVTSPISNRAQNVILQDSNLWLVNRNVKAFVNLVQEANFFQGVKAMIQATGIGKLRPNIVMLGFKSDWQNVEQNELLDYFKTIHFIFDKHLSLMIVAIPENLESSTLAISDSRSNGAGNSVSSSVSINIHSKESGIGSDGNISSSNISQTVVNEVSFFATKQKKGYIDVWWLYDDGGLTLLLPYLIANNQLWKECKLRIFALVNKKSELDTEQRNMAALLSKFRIDFSDVIIITDIMKPPSDESKAQFKNLIRKYIVDEGVENPEGPYDKLYITESDLLAFKDKNYRHMRLRELLLNYSKNSNLVVMTLPMPRKNRCPAVLYMAWLETLTKNMPPIMLMRGNQTDVLTFYS</sequence>
<keyword evidence="13" id="KW-0739">Sodium transport</keyword>
<dbReference type="PRINTS" id="PR01207">
    <property type="entry name" value="NAKCLTRNSPRT"/>
</dbReference>
<keyword evidence="8 16" id="KW-1133">Transmembrane helix</keyword>
<dbReference type="Pfam" id="PF03522">
    <property type="entry name" value="SLC12"/>
    <property type="match status" value="2"/>
</dbReference>
<feature type="transmembrane region" description="Helical" evidence="16">
    <location>
        <begin position="386"/>
        <end position="405"/>
    </location>
</feature>
<dbReference type="EMBL" id="JAPWDV010000002">
    <property type="protein sequence ID" value="KAJ6218916.1"/>
    <property type="molecule type" value="Genomic_DNA"/>
</dbReference>
<evidence type="ECO:0000259" key="18">
    <source>
        <dbReference type="Pfam" id="PF03522"/>
    </source>
</evidence>
<evidence type="ECO:0000256" key="7">
    <source>
        <dbReference type="ARBA" id="ARBA00022958"/>
    </source>
</evidence>
<proteinExistence type="inferred from homology"/>
<reference evidence="19" key="1">
    <citation type="submission" date="2022-12" db="EMBL/GenBank/DDBJ databases">
        <title>Genome assemblies of Blomia tropicalis.</title>
        <authorList>
            <person name="Cui Y."/>
        </authorList>
    </citation>
    <scope>NUCLEOTIDE SEQUENCE</scope>
    <source>
        <tissue evidence="19">Adult mites</tissue>
    </source>
</reference>
<dbReference type="Pfam" id="PF00324">
    <property type="entry name" value="AA_permease"/>
    <property type="match status" value="1"/>
</dbReference>
<evidence type="ECO:0000313" key="19">
    <source>
        <dbReference type="EMBL" id="KAJ6218916.1"/>
    </source>
</evidence>
<dbReference type="OMA" id="CTHITKK"/>
<organism evidence="19 20">
    <name type="scientific">Blomia tropicalis</name>
    <name type="common">Mite</name>
    <dbReference type="NCBI Taxonomy" id="40697"/>
    <lineage>
        <taxon>Eukaryota</taxon>
        <taxon>Metazoa</taxon>
        <taxon>Ecdysozoa</taxon>
        <taxon>Arthropoda</taxon>
        <taxon>Chelicerata</taxon>
        <taxon>Arachnida</taxon>
        <taxon>Acari</taxon>
        <taxon>Acariformes</taxon>
        <taxon>Sarcoptiformes</taxon>
        <taxon>Astigmata</taxon>
        <taxon>Glycyphagoidea</taxon>
        <taxon>Echimyopodidae</taxon>
        <taxon>Blomia</taxon>
    </lineage>
</organism>
<keyword evidence="10" id="KW-0406">Ion transport</keyword>
<evidence type="ECO:0000256" key="1">
    <source>
        <dbReference type="ARBA" id="ARBA00004141"/>
    </source>
</evidence>
<keyword evidence="12" id="KW-0325">Glycoprotein</keyword>
<keyword evidence="11 16" id="KW-0472">Membrane</keyword>
<feature type="compositionally biased region" description="Polar residues" evidence="15">
    <location>
        <begin position="30"/>
        <end position="53"/>
    </location>
</feature>
<dbReference type="GO" id="GO:0055075">
    <property type="term" value="P:potassium ion homeostasis"/>
    <property type="evidence" value="ECO:0007669"/>
    <property type="project" value="TreeGrafter"/>
</dbReference>
<dbReference type="FunFam" id="1.20.1740.10:FF:000022">
    <property type="entry name" value="Bumetanide-sensitive na-k-cl cotransport protein"/>
    <property type="match status" value="1"/>
</dbReference>
<dbReference type="InterPro" id="IPR002443">
    <property type="entry name" value="SLC12A1/SLC12A2"/>
</dbReference>
<feature type="transmembrane region" description="Helical" evidence="16">
    <location>
        <begin position="628"/>
        <end position="646"/>
    </location>
</feature>
<feature type="transmembrane region" description="Helical" evidence="16">
    <location>
        <begin position="263"/>
        <end position="290"/>
    </location>
</feature>
<evidence type="ECO:0000256" key="11">
    <source>
        <dbReference type="ARBA" id="ARBA00023136"/>
    </source>
</evidence>
<evidence type="ECO:0000256" key="9">
    <source>
        <dbReference type="ARBA" id="ARBA00023053"/>
    </source>
</evidence>
<keyword evidence="7" id="KW-0630">Potassium</keyword>
<dbReference type="GO" id="GO:0055078">
    <property type="term" value="P:sodium ion homeostasis"/>
    <property type="evidence" value="ECO:0007669"/>
    <property type="project" value="TreeGrafter"/>
</dbReference>
<name>A0A9Q0RLN9_BLOTA</name>
<dbReference type="GO" id="GO:0006884">
    <property type="term" value="P:cell volume homeostasis"/>
    <property type="evidence" value="ECO:0007669"/>
    <property type="project" value="TreeGrafter"/>
</dbReference>
<dbReference type="InterPro" id="IPR004842">
    <property type="entry name" value="SLC12A_fam"/>
</dbReference>
<feature type="region of interest" description="Disordered" evidence="15">
    <location>
        <begin position="1"/>
        <end position="152"/>
    </location>
</feature>
<dbReference type="GO" id="GO:0016020">
    <property type="term" value="C:membrane"/>
    <property type="evidence" value="ECO:0007669"/>
    <property type="project" value="UniProtKB-SubCell"/>
</dbReference>
<feature type="compositionally biased region" description="Basic and acidic residues" evidence="15">
    <location>
        <begin position="94"/>
        <end position="120"/>
    </location>
</feature>
<feature type="domain" description="SLC12A transporter C-terminal" evidence="18">
    <location>
        <begin position="750"/>
        <end position="884"/>
    </location>
</feature>
<feature type="transmembrane region" description="Helical" evidence="16">
    <location>
        <begin position="545"/>
        <end position="567"/>
    </location>
</feature>
<dbReference type="GO" id="GO:0008511">
    <property type="term" value="F:sodium:potassium:chloride symporter activity"/>
    <property type="evidence" value="ECO:0007669"/>
    <property type="project" value="TreeGrafter"/>
</dbReference>
<gene>
    <name evidence="19" type="ORF">RDWZM_004728</name>
</gene>
<feature type="transmembrane region" description="Helical" evidence="16">
    <location>
        <begin position="667"/>
        <end position="696"/>
    </location>
</feature>
<comment type="caution">
    <text evidence="19">The sequence shown here is derived from an EMBL/GenBank/DDBJ whole genome shotgun (WGS) entry which is preliminary data.</text>
</comment>
<feature type="compositionally biased region" description="Basic and acidic residues" evidence="15">
    <location>
        <begin position="19"/>
        <end position="28"/>
    </location>
</feature>